<accession>K1QH72</accession>
<dbReference type="GO" id="GO:0009378">
    <property type="term" value="F:four-way junction helicase activity"/>
    <property type="evidence" value="ECO:0007669"/>
    <property type="project" value="TreeGrafter"/>
</dbReference>
<dbReference type="PANTHER" id="PTHR13710">
    <property type="entry name" value="DNA HELICASE RECQ FAMILY MEMBER"/>
    <property type="match status" value="1"/>
</dbReference>
<keyword evidence="2" id="KW-0238">DNA-binding</keyword>
<evidence type="ECO:0000313" key="7">
    <source>
        <dbReference type="EMBL" id="EKC28165.1"/>
    </source>
</evidence>
<dbReference type="AlphaFoldDB" id="K1QH72"/>
<dbReference type="HOGENOM" id="CLU_001103_17_3_1"/>
<dbReference type="GO" id="GO:0005694">
    <property type="term" value="C:chromosome"/>
    <property type="evidence" value="ECO:0007669"/>
    <property type="project" value="TreeGrafter"/>
</dbReference>
<keyword evidence="7" id="KW-0347">Helicase</keyword>
<evidence type="ECO:0000256" key="5">
    <source>
        <dbReference type="ARBA" id="ARBA00034808"/>
    </source>
</evidence>
<dbReference type="InterPro" id="IPR027417">
    <property type="entry name" value="P-loop_NTPase"/>
</dbReference>
<gene>
    <name evidence="7" type="ORF">CGI_10012993</name>
</gene>
<name>K1QH72_MAGGI</name>
<dbReference type="SUPFAM" id="SSF52540">
    <property type="entry name" value="P-loop containing nucleoside triphosphate hydrolases"/>
    <property type="match status" value="1"/>
</dbReference>
<protein>
    <recommendedName>
        <fullName evidence="5">DNA 3'-5' helicase</fullName>
        <ecNumber evidence="5">5.6.2.4</ecNumber>
    </recommendedName>
</protein>
<dbReference type="GO" id="GO:0043138">
    <property type="term" value="F:3'-5' DNA helicase activity"/>
    <property type="evidence" value="ECO:0007669"/>
    <property type="project" value="UniProtKB-EC"/>
</dbReference>
<dbReference type="SMART" id="SM00487">
    <property type="entry name" value="DEXDc"/>
    <property type="match status" value="1"/>
</dbReference>
<dbReference type="GO" id="GO:0003677">
    <property type="term" value="F:DNA binding"/>
    <property type="evidence" value="ECO:0007669"/>
    <property type="project" value="UniProtKB-KW"/>
</dbReference>
<dbReference type="Gene3D" id="3.40.50.300">
    <property type="entry name" value="P-loop containing nucleotide triphosphate hydrolases"/>
    <property type="match status" value="1"/>
</dbReference>
<keyword evidence="7" id="KW-0067">ATP-binding</keyword>
<dbReference type="PROSITE" id="PS51192">
    <property type="entry name" value="HELICASE_ATP_BIND_1"/>
    <property type="match status" value="1"/>
</dbReference>
<dbReference type="PANTHER" id="PTHR13710:SF105">
    <property type="entry name" value="ATP-DEPENDENT DNA HELICASE Q1"/>
    <property type="match status" value="1"/>
</dbReference>
<dbReference type="InterPro" id="IPR014001">
    <property type="entry name" value="Helicase_ATP-bd"/>
</dbReference>
<dbReference type="InterPro" id="IPR011545">
    <property type="entry name" value="DEAD/DEAH_box_helicase_dom"/>
</dbReference>
<keyword evidence="7" id="KW-0547">Nucleotide-binding</keyword>
<dbReference type="InParanoid" id="K1QH72"/>
<keyword evidence="3" id="KW-0413">Isomerase</keyword>
<organism evidence="7">
    <name type="scientific">Magallana gigas</name>
    <name type="common">Pacific oyster</name>
    <name type="synonym">Crassostrea gigas</name>
    <dbReference type="NCBI Taxonomy" id="29159"/>
    <lineage>
        <taxon>Eukaryota</taxon>
        <taxon>Metazoa</taxon>
        <taxon>Spiralia</taxon>
        <taxon>Lophotrochozoa</taxon>
        <taxon>Mollusca</taxon>
        <taxon>Bivalvia</taxon>
        <taxon>Autobranchia</taxon>
        <taxon>Pteriomorphia</taxon>
        <taxon>Ostreida</taxon>
        <taxon>Ostreoidea</taxon>
        <taxon>Ostreidae</taxon>
        <taxon>Magallana</taxon>
    </lineage>
</organism>
<feature type="domain" description="Helicase ATP-binding" evidence="6">
    <location>
        <begin position="23"/>
        <end position="171"/>
    </location>
</feature>
<comment type="catalytic activity">
    <reaction evidence="4">
        <text>Couples ATP hydrolysis with the unwinding of duplex DNA by translocating in the 3'-5' direction.</text>
        <dbReference type="EC" id="5.6.2.4"/>
    </reaction>
</comment>
<evidence type="ECO:0000256" key="2">
    <source>
        <dbReference type="ARBA" id="ARBA00023125"/>
    </source>
</evidence>
<evidence type="ECO:0000256" key="4">
    <source>
        <dbReference type="ARBA" id="ARBA00034617"/>
    </source>
</evidence>
<keyword evidence="7" id="KW-0378">Hydrolase</keyword>
<dbReference type="GO" id="GO:0006281">
    <property type="term" value="P:DNA repair"/>
    <property type="evidence" value="ECO:0007669"/>
    <property type="project" value="TreeGrafter"/>
</dbReference>
<evidence type="ECO:0000256" key="3">
    <source>
        <dbReference type="ARBA" id="ARBA00023235"/>
    </source>
</evidence>
<proteinExistence type="inferred from homology"/>
<dbReference type="EMBL" id="JH818814">
    <property type="protein sequence ID" value="EKC28165.1"/>
    <property type="molecule type" value="Genomic_DNA"/>
</dbReference>
<dbReference type="Pfam" id="PF00270">
    <property type="entry name" value="DEAD"/>
    <property type="match status" value="1"/>
</dbReference>
<evidence type="ECO:0000256" key="1">
    <source>
        <dbReference type="ARBA" id="ARBA00005446"/>
    </source>
</evidence>
<sequence>MASEEVLQLFNVKNLKKEQEEILGRILDGKDCLAVLPTGYGKSLPYQIAIPQQRAVGREPKKIIVCCPLIALMKDQVERLSKIPNIRAMYRDGTPEADRIIRDGAFDCLFGSPELLVGDSTFRDQLHAFDVSTIVVHEFHTIACCFLPSSETVICLPNKLISPTLVSPTFIGAEQKLIFG</sequence>
<dbReference type="GO" id="GO:0005524">
    <property type="term" value="F:ATP binding"/>
    <property type="evidence" value="ECO:0007669"/>
    <property type="project" value="InterPro"/>
</dbReference>
<dbReference type="GO" id="GO:0006310">
    <property type="term" value="P:DNA recombination"/>
    <property type="evidence" value="ECO:0007669"/>
    <property type="project" value="TreeGrafter"/>
</dbReference>
<comment type="similarity">
    <text evidence="1">Belongs to the helicase family. RecQ subfamily.</text>
</comment>
<evidence type="ECO:0000259" key="6">
    <source>
        <dbReference type="PROSITE" id="PS51192"/>
    </source>
</evidence>
<reference evidence="7" key="1">
    <citation type="journal article" date="2012" name="Nature">
        <title>The oyster genome reveals stress adaptation and complexity of shell formation.</title>
        <authorList>
            <person name="Zhang G."/>
            <person name="Fang X."/>
            <person name="Guo X."/>
            <person name="Li L."/>
            <person name="Luo R."/>
            <person name="Xu F."/>
            <person name="Yang P."/>
            <person name="Zhang L."/>
            <person name="Wang X."/>
            <person name="Qi H."/>
            <person name="Xiong Z."/>
            <person name="Que H."/>
            <person name="Xie Y."/>
            <person name="Holland P.W."/>
            <person name="Paps J."/>
            <person name="Zhu Y."/>
            <person name="Wu F."/>
            <person name="Chen Y."/>
            <person name="Wang J."/>
            <person name="Peng C."/>
            <person name="Meng J."/>
            <person name="Yang L."/>
            <person name="Liu J."/>
            <person name="Wen B."/>
            <person name="Zhang N."/>
            <person name="Huang Z."/>
            <person name="Zhu Q."/>
            <person name="Feng Y."/>
            <person name="Mount A."/>
            <person name="Hedgecock D."/>
            <person name="Xu Z."/>
            <person name="Liu Y."/>
            <person name="Domazet-Loso T."/>
            <person name="Du Y."/>
            <person name="Sun X."/>
            <person name="Zhang S."/>
            <person name="Liu B."/>
            <person name="Cheng P."/>
            <person name="Jiang X."/>
            <person name="Li J."/>
            <person name="Fan D."/>
            <person name="Wang W."/>
            <person name="Fu W."/>
            <person name="Wang T."/>
            <person name="Wang B."/>
            <person name="Zhang J."/>
            <person name="Peng Z."/>
            <person name="Li Y."/>
            <person name="Li N."/>
            <person name="Wang J."/>
            <person name="Chen M."/>
            <person name="He Y."/>
            <person name="Tan F."/>
            <person name="Song X."/>
            <person name="Zheng Q."/>
            <person name="Huang R."/>
            <person name="Yang H."/>
            <person name="Du X."/>
            <person name="Chen L."/>
            <person name="Yang M."/>
            <person name="Gaffney P.M."/>
            <person name="Wang S."/>
            <person name="Luo L."/>
            <person name="She Z."/>
            <person name="Ming Y."/>
            <person name="Huang W."/>
            <person name="Zhang S."/>
            <person name="Huang B."/>
            <person name="Zhang Y."/>
            <person name="Qu T."/>
            <person name="Ni P."/>
            <person name="Miao G."/>
            <person name="Wang J."/>
            <person name="Wang Q."/>
            <person name="Steinberg C.E."/>
            <person name="Wang H."/>
            <person name="Li N."/>
            <person name="Qian L."/>
            <person name="Zhang G."/>
            <person name="Li Y."/>
            <person name="Yang H."/>
            <person name="Liu X."/>
            <person name="Wang J."/>
            <person name="Yin Y."/>
            <person name="Wang J."/>
        </authorList>
    </citation>
    <scope>NUCLEOTIDE SEQUENCE [LARGE SCALE GENOMIC DNA]</scope>
    <source>
        <strain evidence="7">05x7-T-G4-1.051#20</strain>
    </source>
</reference>
<dbReference type="EC" id="5.6.2.4" evidence="5"/>
<dbReference type="GO" id="GO:0005737">
    <property type="term" value="C:cytoplasm"/>
    <property type="evidence" value="ECO:0007669"/>
    <property type="project" value="TreeGrafter"/>
</dbReference>